<evidence type="ECO:0000313" key="1">
    <source>
        <dbReference type="EMBL" id="OAT50421.1"/>
    </source>
</evidence>
<protein>
    <submittedName>
        <fullName evidence="1">Uncharacterized protein</fullName>
    </submittedName>
</protein>
<dbReference type="RefSeq" id="WP_156474077.1">
    <property type="nucleotide sequence ID" value="NZ_LXEW01000037.1"/>
</dbReference>
<reference evidence="1 2" key="1">
    <citation type="submission" date="2016-04" db="EMBL/GenBank/DDBJ databases">
        <title>ATOL: Assembling a taxonomically balanced genome-scale reconstruction of the evolutionary history of the Enterobacteriaceae.</title>
        <authorList>
            <person name="Plunkett G.III."/>
            <person name="Neeno-Eckwall E.C."/>
            <person name="Glasner J.D."/>
            <person name="Perna N.T."/>
        </authorList>
    </citation>
    <scope>NUCLEOTIDE SEQUENCE [LARGE SCALE GENOMIC DNA]</scope>
    <source>
        <strain evidence="1 2">ATCC 35613</strain>
    </source>
</reference>
<dbReference type="AlphaFoldDB" id="A0A1B7JR75"/>
<comment type="caution">
    <text evidence="1">The sequence shown here is derived from an EMBL/GenBank/DDBJ whole genome shotgun (WGS) entry which is preliminary data.</text>
</comment>
<accession>A0A1B7JR75</accession>
<keyword evidence="2" id="KW-1185">Reference proteome</keyword>
<proteinExistence type="predicted"/>
<name>A0A1B7JR75_9GAMM</name>
<dbReference type="PATRIC" id="fig|1354272.4.peg.2630"/>
<dbReference type="OrthoDB" id="6466954at2"/>
<evidence type="ECO:0000313" key="2">
    <source>
        <dbReference type="Proteomes" id="UP000078224"/>
    </source>
</evidence>
<sequence>MRNTLTPRHQKNSHVMNEINVNVKSNSMAMLMIYHGITPSTKKANTTNDVNLYHKTVR</sequence>
<organism evidence="1 2">
    <name type="scientific">Providencia heimbachae ATCC 35613</name>
    <dbReference type="NCBI Taxonomy" id="1354272"/>
    <lineage>
        <taxon>Bacteria</taxon>
        <taxon>Pseudomonadati</taxon>
        <taxon>Pseudomonadota</taxon>
        <taxon>Gammaproteobacteria</taxon>
        <taxon>Enterobacterales</taxon>
        <taxon>Morganellaceae</taxon>
        <taxon>Providencia</taxon>
    </lineage>
</organism>
<dbReference type="EMBL" id="LXEW01000037">
    <property type="protein sequence ID" value="OAT50421.1"/>
    <property type="molecule type" value="Genomic_DNA"/>
</dbReference>
<gene>
    <name evidence="1" type="ORF">M998_2583</name>
</gene>
<dbReference type="Proteomes" id="UP000078224">
    <property type="component" value="Unassembled WGS sequence"/>
</dbReference>